<evidence type="ECO:0000256" key="1">
    <source>
        <dbReference type="SAM" id="MobiDB-lite"/>
    </source>
</evidence>
<evidence type="ECO:0000313" key="2">
    <source>
        <dbReference type="EMBL" id="TYP48170.1"/>
    </source>
</evidence>
<dbReference type="AlphaFoldDB" id="A0A5S5AEC2"/>
<sequence length="94" mass="10568">MTFAAHQYKIKLLNLKKTDYLISIRGAVEARCTNSNPREAAAGEAGERGRRRSPAAGRRLGWDCTEQVRYCHLKLPGLQVERYHTLGEGRVVSL</sequence>
<reference evidence="2 3" key="1">
    <citation type="submission" date="2019-07" db="EMBL/GenBank/DDBJ databases">
        <title>Genomic Encyclopedia of Type Strains, Phase I: the one thousand microbial genomes (KMG-I) project.</title>
        <authorList>
            <person name="Kyrpides N."/>
        </authorList>
    </citation>
    <scope>NUCLEOTIDE SEQUENCE [LARGE SCALE GENOMIC DNA]</scope>
    <source>
        <strain evidence="2 3">DSM 16647</strain>
    </source>
</reference>
<feature type="region of interest" description="Disordered" evidence="1">
    <location>
        <begin position="34"/>
        <end position="56"/>
    </location>
</feature>
<keyword evidence="3" id="KW-1185">Reference proteome</keyword>
<dbReference type="Proteomes" id="UP000322294">
    <property type="component" value="Unassembled WGS sequence"/>
</dbReference>
<gene>
    <name evidence="2" type="ORF">LZ11_02339</name>
</gene>
<proteinExistence type="predicted"/>
<accession>A0A5S5AEC2</accession>
<name>A0A5S5AEC2_9FIRM</name>
<comment type="caution">
    <text evidence="2">The sequence shown here is derived from an EMBL/GenBank/DDBJ whole genome shotgun (WGS) entry which is preliminary data.</text>
</comment>
<organism evidence="2 3">
    <name type="scientific">Thermosediminibacter litoriperuensis</name>
    <dbReference type="NCBI Taxonomy" id="291989"/>
    <lineage>
        <taxon>Bacteria</taxon>
        <taxon>Bacillati</taxon>
        <taxon>Bacillota</taxon>
        <taxon>Clostridia</taxon>
        <taxon>Thermosediminibacterales</taxon>
        <taxon>Thermosediminibacteraceae</taxon>
        <taxon>Thermosediminibacter</taxon>
    </lineage>
</organism>
<dbReference type="EMBL" id="VNHO01000040">
    <property type="protein sequence ID" value="TYP48170.1"/>
    <property type="molecule type" value="Genomic_DNA"/>
</dbReference>
<evidence type="ECO:0000313" key="3">
    <source>
        <dbReference type="Proteomes" id="UP000322294"/>
    </source>
</evidence>
<protein>
    <submittedName>
        <fullName evidence="2">Uncharacterized protein</fullName>
    </submittedName>
</protein>